<dbReference type="InterPro" id="IPR011050">
    <property type="entry name" value="Pectin_lyase_fold/virulence"/>
</dbReference>
<organism evidence="2 3">
    <name type="scientific">Nocardioides psychrotolerans</name>
    <dbReference type="NCBI Taxonomy" id="1005945"/>
    <lineage>
        <taxon>Bacteria</taxon>
        <taxon>Bacillati</taxon>
        <taxon>Actinomycetota</taxon>
        <taxon>Actinomycetes</taxon>
        <taxon>Propionibacteriales</taxon>
        <taxon>Nocardioidaceae</taxon>
        <taxon>Nocardioides</taxon>
    </lineage>
</organism>
<sequence length="680" mass="68738">MDTVKRHAAAGLLLLLPVLTVVTGGPPAGAEGPTTYQWTGTQSTVWGNNKNWQPEGVPQAGDGVSLAPGPRPTITEVPDVVLSALTVSGDPDQLVSLSGPGTVTVAGALVWGGGDIGVDLVLEQLAVGLLTPSAPMRFGGETGQTFTVNGPLAIADDPLGGSEPQLELMFDADLVVSTTGRLAMGERTWIRANRCCAGPTSTITVDGGIRVDGGTTRLENVGLDLRGTVEVPDDGTLQLTGGPVRIDRGATLLGGGTVVVPQTEGDAFDPADPAGPDRTVKLLDDLTLADGTTLELGDQSVLSGVGTIGGEGVLRLAGPRVHADVTVAPGVSTSTVAGTTTRLVKWNPDVPGQHGLVVPRGGLDVVSGSTLSVHGGTRLVIPDDATMRLPAGATLTSDGCCTDPGRVTVQSGGTLAIGSDVGSATAEPAVLDWIELGGSGAITHAGTSEWDLAGTTFVTGASFRGTGKIIGDLPAGALRVTPLGVFVIDGDYTANAAGTLVATLPTVPTAAATGRLSVTGTARLAGRLVTAGTSRFQTGRGLLALGAGQLSGRFACSATPGFVARQSPRAVSLLAIDVRDPGCLVPAARRVLEATWTGRRTASLTLPAAADRVLLRVTVSRATRAVRLTLSGGAGATAVVPARAGDSVSRYVVVGLAAAQRLTARLDHRARVRVDQVGWF</sequence>
<dbReference type="STRING" id="1005945.SAMN05216561_10740"/>
<keyword evidence="3" id="KW-1185">Reference proteome</keyword>
<feature type="signal peptide" evidence="1">
    <location>
        <begin position="1"/>
        <end position="30"/>
    </location>
</feature>
<dbReference type="Proteomes" id="UP000198649">
    <property type="component" value="Unassembled WGS sequence"/>
</dbReference>
<protein>
    <recommendedName>
        <fullName evidence="4">Autotransporter-associated beta strand repeat-containing protein</fullName>
    </recommendedName>
</protein>
<dbReference type="EMBL" id="FOQG01000007">
    <property type="protein sequence ID" value="SFI30892.1"/>
    <property type="molecule type" value="Genomic_DNA"/>
</dbReference>
<accession>A0A1I3H5K6</accession>
<evidence type="ECO:0000256" key="1">
    <source>
        <dbReference type="SAM" id="SignalP"/>
    </source>
</evidence>
<dbReference type="RefSeq" id="WP_091112753.1">
    <property type="nucleotide sequence ID" value="NZ_BKAF01000008.1"/>
</dbReference>
<keyword evidence="1" id="KW-0732">Signal</keyword>
<reference evidence="2 3" key="1">
    <citation type="submission" date="2016-10" db="EMBL/GenBank/DDBJ databases">
        <authorList>
            <person name="de Groot N.N."/>
        </authorList>
    </citation>
    <scope>NUCLEOTIDE SEQUENCE [LARGE SCALE GENOMIC DNA]</scope>
    <source>
        <strain evidence="2 3">CGMCC 1.11156</strain>
    </source>
</reference>
<proteinExistence type="predicted"/>
<name>A0A1I3H5K6_9ACTN</name>
<evidence type="ECO:0000313" key="3">
    <source>
        <dbReference type="Proteomes" id="UP000198649"/>
    </source>
</evidence>
<dbReference type="AlphaFoldDB" id="A0A1I3H5K6"/>
<evidence type="ECO:0000313" key="2">
    <source>
        <dbReference type="EMBL" id="SFI30892.1"/>
    </source>
</evidence>
<dbReference type="OrthoDB" id="3790438at2"/>
<evidence type="ECO:0008006" key="4">
    <source>
        <dbReference type="Google" id="ProtNLM"/>
    </source>
</evidence>
<feature type="chain" id="PRO_5011727592" description="Autotransporter-associated beta strand repeat-containing protein" evidence="1">
    <location>
        <begin position="31"/>
        <end position="680"/>
    </location>
</feature>
<dbReference type="SUPFAM" id="SSF51126">
    <property type="entry name" value="Pectin lyase-like"/>
    <property type="match status" value="1"/>
</dbReference>
<gene>
    <name evidence="2" type="ORF">SAMN05216561_10740</name>
</gene>